<comment type="caution">
    <text evidence="3">The sequence shown here is derived from an EMBL/GenBank/DDBJ whole genome shotgun (WGS) entry which is preliminary data.</text>
</comment>
<name>A0ABD1E196_HYPHA</name>
<dbReference type="Proteomes" id="UP001566132">
    <property type="component" value="Unassembled WGS sequence"/>
</dbReference>
<protein>
    <recommendedName>
        <fullName evidence="2">MADF domain-containing protein</fullName>
    </recommendedName>
</protein>
<sequence length="352" mass="40972">MSDLRQCSHDFLSEFIELYRSFPCLWQVKSKEYSDRDRKNQAYEIVVEKFKQVDPTATRDTVIKKINSLRTVYRKELAKVKQSIHSGAADEDIYKPTLWYFDLLSFWVIRTLQDALETLQMMKQHRCERETHHSDVEKESAPSTPLSVSSEINEPSRIRSKSSVRKRKLDIDTKTTELMAVVGKKLNDIDINKKDLFDIFGQHVANKLRTLCKEQNIFAQKLINDVLFEAEMESLTRNCRVLREPQNFTGGPGRQQNSWPQTTHFQYVPNQFSQTSYSQPTVIQHIPNATMQQPMSSQIGLQQNISEQIRPAQHQIRVDNIQESTQGSETRSVENTGTFYLTDYIKNFDGHE</sequence>
<dbReference type="PANTHER" id="PTHR21505">
    <property type="entry name" value="MADF DOMAIN-CONTAINING PROTEIN-RELATED"/>
    <property type="match status" value="1"/>
</dbReference>
<dbReference type="PANTHER" id="PTHR21505:SF8">
    <property type="entry name" value="DPT-YFP REPRESSOR BY OVEREXPRESSION, ISOFORM D-RELATED"/>
    <property type="match status" value="1"/>
</dbReference>
<accession>A0ABD1E196</accession>
<proteinExistence type="predicted"/>
<evidence type="ECO:0000313" key="3">
    <source>
        <dbReference type="EMBL" id="KAL1488110.1"/>
    </source>
</evidence>
<evidence type="ECO:0000313" key="4">
    <source>
        <dbReference type="Proteomes" id="UP001566132"/>
    </source>
</evidence>
<feature type="compositionally biased region" description="Polar residues" evidence="1">
    <location>
        <begin position="141"/>
        <end position="153"/>
    </location>
</feature>
<keyword evidence="4" id="KW-1185">Reference proteome</keyword>
<dbReference type="EMBL" id="JBDJPC010000015">
    <property type="protein sequence ID" value="KAL1488110.1"/>
    <property type="molecule type" value="Genomic_DNA"/>
</dbReference>
<dbReference type="PROSITE" id="PS51029">
    <property type="entry name" value="MADF"/>
    <property type="match status" value="1"/>
</dbReference>
<dbReference type="AlphaFoldDB" id="A0ABD1E196"/>
<dbReference type="Pfam" id="PF10545">
    <property type="entry name" value="MADF_DNA_bdg"/>
    <property type="match status" value="1"/>
</dbReference>
<dbReference type="InterPro" id="IPR006578">
    <property type="entry name" value="MADF-dom"/>
</dbReference>
<feature type="region of interest" description="Disordered" evidence="1">
    <location>
        <begin position="127"/>
        <end position="161"/>
    </location>
</feature>
<evidence type="ECO:0000259" key="2">
    <source>
        <dbReference type="PROSITE" id="PS51029"/>
    </source>
</evidence>
<gene>
    <name evidence="3" type="ORF">ABEB36_015068</name>
</gene>
<feature type="compositionally biased region" description="Basic and acidic residues" evidence="1">
    <location>
        <begin position="127"/>
        <end position="140"/>
    </location>
</feature>
<feature type="domain" description="MADF" evidence="2">
    <location>
        <begin position="14"/>
        <end position="112"/>
    </location>
</feature>
<organism evidence="3 4">
    <name type="scientific">Hypothenemus hampei</name>
    <name type="common">Coffee berry borer</name>
    <dbReference type="NCBI Taxonomy" id="57062"/>
    <lineage>
        <taxon>Eukaryota</taxon>
        <taxon>Metazoa</taxon>
        <taxon>Ecdysozoa</taxon>
        <taxon>Arthropoda</taxon>
        <taxon>Hexapoda</taxon>
        <taxon>Insecta</taxon>
        <taxon>Pterygota</taxon>
        <taxon>Neoptera</taxon>
        <taxon>Endopterygota</taxon>
        <taxon>Coleoptera</taxon>
        <taxon>Polyphaga</taxon>
        <taxon>Cucujiformia</taxon>
        <taxon>Curculionidae</taxon>
        <taxon>Scolytinae</taxon>
        <taxon>Hypothenemus</taxon>
    </lineage>
</organism>
<dbReference type="SMART" id="SM00595">
    <property type="entry name" value="MADF"/>
    <property type="match status" value="1"/>
</dbReference>
<evidence type="ECO:0000256" key="1">
    <source>
        <dbReference type="SAM" id="MobiDB-lite"/>
    </source>
</evidence>
<reference evidence="3 4" key="1">
    <citation type="submission" date="2024-05" db="EMBL/GenBank/DDBJ databases">
        <title>Genetic variation in Jamaican populations of the coffee berry borer (Hypothenemus hampei).</title>
        <authorList>
            <person name="Errbii M."/>
            <person name="Myrie A."/>
        </authorList>
    </citation>
    <scope>NUCLEOTIDE SEQUENCE [LARGE SCALE GENOMIC DNA]</scope>
    <source>
        <strain evidence="3">JA-Hopewell-2020-01-JO</strain>
        <tissue evidence="3">Whole body</tissue>
    </source>
</reference>